<organism evidence="2 3">
    <name type="scientific">Levilactobacillus parabrevis ATCC 53295</name>
    <dbReference type="NCBI Taxonomy" id="1267003"/>
    <lineage>
        <taxon>Bacteria</taxon>
        <taxon>Bacillati</taxon>
        <taxon>Bacillota</taxon>
        <taxon>Bacilli</taxon>
        <taxon>Lactobacillales</taxon>
        <taxon>Lactobacillaceae</taxon>
        <taxon>Levilactobacillus</taxon>
    </lineage>
</organism>
<dbReference type="PATRIC" id="fig|1267003.4.peg.2268"/>
<keyword evidence="3" id="KW-1185">Reference proteome</keyword>
<feature type="transmembrane region" description="Helical" evidence="1">
    <location>
        <begin position="81"/>
        <end position="102"/>
    </location>
</feature>
<gene>
    <name evidence="2" type="ORF">FD07_GL002153</name>
</gene>
<feature type="transmembrane region" description="Helical" evidence="1">
    <location>
        <begin position="57"/>
        <end position="75"/>
    </location>
</feature>
<dbReference type="AlphaFoldDB" id="A0A0R1GG92"/>
<sequence>MRVLLTLTALNLGLVGVFPNNVSSHMLHDQVASFLIYCVIALIIGVRWLLPQITKEFLYLSYGVGVALVVAEVMFRGIGYFSLTAFEMIAFVMAFGWLLMLLDRIESLINVGTESEILANLED</sequence>
<keyword evidence="1" id="KW-1133">Transmembrane helix</keyword>
<proteinExistence type="predicted"/>
<dbReference type="EMBL" id="AZCZ01000073">
    <property type="protein sequence ID" value="KRK33238.1"/>
    <property type="molecule type" value="Genomic_DNA"/>
</dbReference>
<protein>
    <recommendedName>
        <fullName evidence="4">Integral membrane protein</fullName>
    </recommendedName>
</protein>
<dbReference type="Proteomes" id="UP000051176">
    <property type="component" value="Unassembled WGS sequence"/>
</dbReference>
<dbReference type="STRING" id="357278.IV61_GL002137"/>
<feature type="transmembrane region" description="Helical" evidence="1">
    <location>
        <begin position="31"/>
        <end position="50"/>
    </location>
</feature>
<keyword evidence="1" id="KW-0812">Transmembrane</keyword>
<evidence type="ECO:0000313" key="3">
    <source>
        <dbReference type="Proteomes" id="UP000051176"/>
    </source>
</evidence>
<evidence type="ECO:0000256" key="1">
    <source>
        <dbReference type="SAM" id="Phobius"/>
    </source>
</evidence>
<accession>A0A0R1GG92</accession>
<name>A0A0R1GG92_9LACO</name>
<evidence type="ECO:0000313" key="2">
    <source>
        <dbReference type="EMBL" id="KRK33238.1"/>
    </source>
</evidence>
<keyword evidence="1" id="KW-0472">Membrane</keyword>
<dbReference type="eggNOG" id="ENOG5032UTZ">
    <property type="taxonomic scope" value="Bacteria"/>
</dbReference>
<reference evidence="2 3" key="1">
    <citation type="journal article" date="2015" name="Genome Announc.">
        <title>Expanding the biotechnology potential of lactobacilli through comparative genomics of 213 strains and associated genera.</title>
        <authorList>
            <person name="Sun Z."/>
            <person name="Harris H.M."/>
            <person name="McCann A."/>
            <person name="Guo C."/>
            <person name="Argimon S."/>
            <person name="Zhang W."/>
            <person name="Yang X."/>
            <person name="Jeffery I.B."/>
            <person name="Cooney J.C."/>
            <person name="Kagawa T.F."/>
            <person name="Liu W."/>
            <person name="Song Y."/>
            <person name="Salvetti E."/>
            <person name="Wrobel A."/>
            <person name="Rasinkangas P."/>
            <person name="Parkhill J."/>
            <person name="Rea M.C."/>
            <person name="O'Sullivan O."/>
            <person name="Ritari J."/>
            <person name="Douillard F.P."/>
            <person name="Paul Ross R."/>
            <person name="Yang R."/>
            <person name="Briner A.E."/>
            <person name="Felis G.E."/>
            <person name="de Vos W.M."/>
            <person name="Barrangou R."/>
            <person name="Klaenhammer T.R."/>
            <person name="Caufield P.W."/>
            <person name="Cui Y."/>
            <person name="Zhang H."/>
            <person name="O'Toole P.W."/>
        </authorList>
    </citation>
    <scope>NUCLEOTIDE SEQUENCE [LARGE SCALE GENOMIC DNA]</scope>
    <source>
        <strain evidence="2 3">ATCC 53295</strain>
    </source>
</reference>
<comment type="caution">
    <text evidence="2">The sequence shown here is derived from an EMBL/GenBank/DDBJ whole genome shotgun (WGS) entry which is preliminary data.</text>
</comment>
<evidence type="ECO:0008006" key="4">
    <source>
        <dbReference type="Google" id="ProtNLM"/>
    </source>
</evidence>